<name>A0A392V2K4_9FABA</name>
<protein>
    <submittedName>
        <fullName evidence="2">Uncharacterized protein</fullName>
    </submittedName>
</protein>
<feature type="non-terminal residue" evidence="2">
    <location>
        <position position="57"/>
    </location>
</feature>
<feature type="compositionally biased region" description="Low complexity" evidence="1">
    <location>
        <begin position="43"/>
        <end position="57"/>
    </location>
</feature>
<proteinExistence type="predicted"/>
<dbReference type="AlphaFoldDB" id="A0A392V2K4"/>
<evidence type="ECO:0000313" key="3">
    <source>
        <dbReference type="Proteomes" id="UP000265520"/>
    </source>
</evidence>
<feature type="region of interest" description="Disordered" evidence="1">
    <location>
        <begin position="26"/>
        <end position="57"/>
    </location>
</feature>
<evidence type="ECO:0000313" key="2">
    <source>
        <dbReference type="EMBL" id="MCI81281.1"/>
    </source>
</evidence>
<comment type="caution">
    <text evidence="2">The sequence shown here is derived from an EMBL/GenBank/DDBJ whole genome shotgun (WGS) entry which is preliminary data.</text>
</comment>
<dbReference type="Proteomes" id="UP000265520">
    <property type="component" value="Unassembled WGS sequence"/>
</dbReference>
<evidence type="ECO:0000256" key="1">
    <source>
        <dbReference type="SAM" id="MobiDB-lite"/>
    </source>
</evidence>
<reference evidence="2 3" key="1">
    <citation type="journal article" date="2018" name="Front. Plant Sci.">
        <title>Red Clover (Trifolium pratense) and Zigzag Clover (T. medium) - A Picture of Genomic Similarities and Differences.</title>
        <authorList>
            <person name="Dluhosova J."/>
            <person name="Istvanek J."/>
            <person name="Nedelnik J."/>
            <person name="Repkova J."/>
        </authorList>
    </citation>
    <scope>NUCLEOTIDE SEQUENCE [LARGE SCALE GENOMIC DNA]</scope>
    <source>
        <strain evidence="3">cv. 10/8</strain>
        <tissue evidence="2">Leaf</tissue>
    </source>
</reference>
<organism evidence="2 3">
    <name type="scientific">Trifolium medium</name>
    <dbReference type="NCBI Taxonomy" id="97028"/>
    <lineage>
        <taxon>Eukaryota</taxon>
        <taxon>Viridiplantae</taxon>
        <taxon>Streptophyta</taxon>
        <taxon>Embryophyta</taxon>
        <taxon>Tracheophyta</taxon>
        <taxon>Spermatophyta</taxon>
        <taxon>Magnoliopsida</taxon>
        <taxon>eudicotyledons</taxon>
        <taxon>Gunneridae</taxon>
        <taxon>Pentapetalae</taxon>
        <taxon>rosids</taxon>
        <taxon>fabids</taxon>
        <taxon>Fabales</taxon>
        <taxon>Fabaceae</taxon>
        <taxon>Papilionoideae</taxon>
        <taxon>50 kb inversion clade</taxon>
        <taxon>NPAAA clade</taxon>
        <taxon>Hologalegina</taxon>
        <taxon>IRL clade</taxon>
        <taxon>Trifolieae</taxon>
        <taxon>Trifolium</taxon>
    </lineage>
</organism>
<sequence>MMESINVVINDTASKNTIDVEEDAIASDLQNDEPVVVKEPETNTESPSSESNNAPKK</sequence>
<dbReference type="EMBL" id="LXQA011015264">
    <property type="protein sequence ID" value="MCI81281.1"/>
    <property type="molecule type" value="Genomic_DNA"/>
</dbReference>
<accession>A0A392V2K4</accession>
<keyword evidence="3" id="KW-1185">Reference proteome</keyword>